<reference evidence="2 3" key="1">
    <citation type="journal article" date="2018" name="Nat. Ecol. Evol.">
        <title>Pezizomycetes genomes reveal the molecular basis of ectomycorrhizal truffle lifestyle.</title>
        <authorList>
            <person name="Murat C."/>
            <person name="Payen T."/>
            <person name="Noel B."/>
            <person name="Kuo A."/>
            <person name="Morin E."/>
            <person name="Chen J."/>
            <person name="Kohler A."/>
            <person name="Krizsan K."/>
            <person name="Balestrini R."/>
            <person name="Da Silva C."/>
            <person name="Montanini B."/>
            <person name="Hainaut M."/>
            <person name="Levati E."/>
            <person name="Barry K.W."/>
            <person name="Belfiori B."/>
            <person name="Cichocki N."/>
            <person name="Clum A."/>
            <person name="Dockter R.B."/>
            <person name="Fauchery L."/>
            <person name="Guy J."/>
            <person name="Iotti M."/>
            <person name="Le Tacon F."/>
            <person name="Lindquist E.A."/>
            <person name="Lipzen A."/>
            <person name="Malagnac F."/>
            <person name="Mello A."/>
            <person name="Molinier V."/>
            <person name="Miyauchi S."/>
            <person name="Poulain J."/>
            <person name="Riccioni C."/>
            <person name="Rubini A."/>
            <person name="Sitrit Y."/>
            <person name="Splivallo R."/>
            <person name="Traeger S."/>
            <person name="Wang M."/>
            <person name="Zifcakova L."/>
            <person name="Wipf D."/>
            <person name="Zambonelli A."/>
            <person name="Paolocci F."/>
            <person name="Nowrousian M."/>
            <person name="Ottonello S."/>
            <person name="Baldrian P."/>
            <person name="Spatafora J.W."/>
            <person name="Henrissat B."/>
            <person name="Nagy L.G."/>
            <person name="Aury J.M."/>
            <person name="Wincker P."/>
            <person name="Grigoriev I.V."/>
            <person name="Bonfante P."/>
            <person name="Martin F.M."/>
        </authorList>
    </citation>
    <scope>NUCLEOTIDE SEQUENCE [LARGE SCALE GENOMIC DNA]</scope>
    <source>
        <strain evidence="2 3">RN42</strain>
    </source>
</reference>
<feature type="non-terminal residue" evidence="2">
    <location>
        <position position="624"/>
    </location>
</feature>
<dbReference type="Proteomes" id="UP000275078">
    <property type="component" value="Unassembled WGS sequence"/>
</dbReference>
<dbReference type="EMBL" id="ML120158">
    <property type="protein sequence ID" value="RPA70656.1"/>
    <property type="molecule type" value="Genomic_DNA"/>
</dbReference>
<sequence length="624" mass="68682">MVSYSFSPSSTGSSTSSRSSSISTLRGIDELSMEDLTVHIRHLYISSSEEEVQGSDTASQVSGNVSSGSSSSSSAESGPVGQTPSSSSSSSSRKRRRELEDDGDYPSKAVKTTHVSARHPDNQILASLNDGAFMTDGLTTEGGLLDEGLLYEDDSIMGTVGKDIEDVPEPRLLSEKAKGKQRAIESDEEEARPAVSRAKGKGKQRAVEDKKDGTEPSNASKRDAARLWWQAESVLAGLTEGVAGPSSAAPRRRRRPILTEDELDALTRSPRATTARQGRVSMRKLTGKNKQFRRDNVPGGSKMDEKKGDVINSEILYDCLGDYPARPSTSYTGDRDCKHGGFGERSLTMMKERLCLGKLFFVKKKGAAAKGSKPFNHTDLFNQASQGLQNELLWCLGAVGCKNGRADRTRWNAALRMLVRNSTVLHEAIKAILAEGSSIMTDYNFLEPRITIEREMWTQIRRFFWHALDEVCAVFATSIRSSVSKGKASRESLEMEISHTWFRHNAAADRSTALPVVHFDNLQLDSFPFLTASLQEEPSPDSEGTPVDERVVSGYDQYVWDMEMLEWSRAQGLHHWGPGGDLDVGDGVNHEDWQWCNVEVENSPFAYEQSESDESSEQGGPEQQ</sequence>
<feature type="compositionally biased region" description="Basic and acidic residues" evidence="1">
    <location>
        <begin position="170"/>
        <end position="185"/>
    </location>
</feature>
<protein>
    <submittedName>
        <fullName evidence="2">Uncharacterized protein</fullName>
    </submittedName>
</protein>
<evidence type="ECO:0000256" key="1">
    <source>
        <dbReference type="SAM" id="MobiDB-lite"/>
    </source>
</evidence>
<keyword evidence="3" id="KW-1185">Reference proteome</keyword>
<dbReference type="AlphaFoldDB" id="A0A3N4HAY5"/>
<feature type="region of interest" description="Disordered" evidence="1">
    <location>
        <begin position="240"/>
        <end position="306"/>
    </location>
</feature>
<feature type="region of interest" description="Disordered" evidence="1">
    <location>
        <begin position="604"/>
        <end position="624"/>
    </location>
</feature>
<evidence type="ECO:0000313" key="2">
    <source>
        <dbReference type="EMBL" id="RPA70656.1"/>
    </source>
</evidence>
<evidence type="ECO:0000313" key="3">
    <source>
        <dbReference type="Proteomes" id="UP000275078"/>
    </source>
</evidence>
<feature type="compositionally biased region" description="Basic and acidic residues" evidence="1">
    <location>
        <begin position="292"/>
        <end position="306"/>
    </location>
</feature>
<feature type="region of interest" description="Disordered" evidence="1">
    <location>
        <begin position="170"/>
        <end position="222"/>
    </location>
</feature>
<feature type="compositionally biased region" description="Low complexity" evidence="1">
    <location>
        <begin position="59"/>
        <end position="91"/>
    </location>
</feature>
<feature type="compositionally biased region" description="Basic and acidic residues" evidence="1">
    <location>
        <begin position="205"/>
        <end position="222"/>
    </location>
</feature>
<name>A0A3N4HAY5_ASCIM</name>
<organism evidence="2 3">
    <name type="scientific">Ascobolus immersus RN42</name>
    <dbReference type="NCBI Taxonomy" id="1160509"/>
    <lineage>
        <taxon>Eukaryota</taxon>
        <taxon>Fungi</taxon>
        <taxon>Dikarya</taxon>
        <taxon>Ascomycota</taxon>
        <taxon>Pezizomycotina</taxon>
        <taxon>Pezizomycetes</taxon>
        <taxon>Pezizales</taxon>
        <taxon>Ascobolaceae</taxon>
        <taxon>Ascobolus</taxon>
    </lineage>
</organism>
<gene>
    <name evidence="2" type="ORF">BJ508DRAFT_316336</name>
</gene>
<feature type="region of interest" description="Disordered" evidence="1">
    <location>
        <begin position="48"/>
        <end position="118"/>
    </location>
</feature>
<feature type="compositionally biased region" description="Basic residues" evidence="1">
    <location>
        <begin position="281"/>
        <end position="291"/>
    </location>
</feature>
<feature type="region of interest" description="Disordered" evidence="1">
    <location>
        <begin position="1"/>
        <end position="23"/>
    </location>
</feature>
<accession>A0A3N4HAY5</accession>
<proteinExistence type="predicted"/>